<protein>
    <recommendedName>
        <fullName evidence="2">YCII-related domain-containing protein</fullName>
    </recommendedName>
</protein>
<comment type="similarity">
    <text evidence="1">Belongs to the YciI family.</text>
</comment>
<evidence type="ECO:0000313" key="3">
    <source>
        <dbReference type="EMBL" id="NYI68563.1"/>
    </source>
</evidence>
<dbReference type="AlphaFoldDB" id="A0A7Z0D460"/>
<reference evidence="3 4" key="1">
    <citation type="submission" date="2020-07" db="EMBL/GenBank/DDBJ databases">
        <title>Sequencing the genomes of 1000 actinobacteria strains.</title>
        <authorList>
            <person name="Klenk H.-P."/>
        </authorList>
    </citation>
    <scope>NUCLEOTIDE SEQUENCE [LARGE SCALE GENOMIC DNA]</scope>
    <source>
        <strain evidence="3 4">DSM 26341</strain>
    </source>
</reference>
<dbReference type="InterPro" id="IPR051807">
    <property type="entry name" value="Sec-metab_biosynth-assoc"/>
</dbReference>
<dbReference type="InterPro" id="IPR011008">
    <property type="entry name" value="Dimeric_a/b-barrel"/>
</dbReference>
<sequence length="95" mass="10438">MSVFLVLYTYGADDATRMEVRPKHRAWLSTQQETGALLAAGAYSDDKPAGAGLVIEAESEDAVRELLTHDPYRAAGVIDNTEIRQWGLVLGTWTE</sequence>
<evidence type="ECO:0000259" key="2">
    <source>
        <dbReference type="Pfam" id="PF03795"/>
    </source>
</evidence>
<dbReference type="SUPFAM" id="SSF54909">
    <property type="entry name" value="Dimeric alpha+beta barrel"/>
    <property type="match status" value="1"/>
</dbReference>
<dbReference type="PANTHER" id="PTHR33606">
    <property type="entry name" value="PROTEIN YCII"/>
    <property type="match status" value="1"/>
</dbReference>
<dbReference type="PANTHER" id="PTHR33606:SF3">
    <property type="entry name" value="PROTEIN YCII"/>
    <property type="match status" value="1"/>
</dbReference>
<proteinExistence type="inferred from homology"/>
<dbReference type="EMBL" id="JACBZP010000001">
    <property type="protein sequence ID" value="NYI68563.1"/>
    <property type="molecule type" value="Genomic_DNA"/>
</dbReference>
<dbReference type="Pfam" id="PF03795">
    <property type="entry name" value="YCII"/>
    <property type="match status" value="1"/>
</dbReference>
<dbReference type="Gene3D" id="3.30.70.1060">
    <property type="entry name" value="Dimeric alpha+beta barrel"/>
    <property type="match status" value="1"/>
</dbReference>
<evidence type="ECO:0000313" key="4">
    <source>
        <dbReference type="Proteomes" id="UP000539111"/>
    </source>
</evidence>
<gene>
    <name evidence="3" type="ORF">BJY26_002869</name>
</gene>
<keyword evidence="4" id="KW-1185">Reference proteome</keyword>
<accession>A0A7Z0D460</accession>
<dbReference type="InterPro" id="IPR005545">
    <property type="entry name" value="YCII"/>
</dbReference>
<feature type="domain" description="YCII-related" evidence="2">
    <location>
        <begin position="4"/>
        <end position="86"/>
    </location>
</feature>
<organism evidence="3 4">
    <name type="scientific">Spelaeicoccus albus</name>
    <dbReference type="NCBI Taxonomy" id="1280376"/>
    <lineage>
        <taxon>Bacteria</taxon>
        <taxon>Bacillati</taxon>
        <taxon>Actinomycetota</taxon>
        <taxon>Actinomycetes</taxon>
        <taxon>Micrococcales</taxon>
        <taxon>Brevibacteriaceae</taxon>
        <taxon>Spelaeicoccus</taxon>
    </lineage>
</organism>
<evidence type="ECO:0000256" key="1">
    <source>
        <dbReference type="ARBA" id="ARBA00007689"/>
    </source>
</evidence>
<dbReference type="RefSeq" id="WP_179428894.1">
    <property type="nucleotide sequence ID" value="NZ_JACBZP010000001.1"/>
</dbReference>
<name>A0A7Z0D460_9MICO</name>
<comment type="caution">
    <text evidence="3">The sequence shown here is derived from an EMBL/GenBank/DDBJ whole genome shotgun (WGS) entry which is preliminary data.</text>
</comment>
<dbReference type="Proteomes" id="UP000539111">
    <property type="component" value="Unassembled WGS sequence"/>
</dbReference>